<dbReference type="SUPFAM" id="SSF55785">
    <property type="entry name" value="PYP-like sensor domain (PAS domain)"/>
    <property type="match status" value="2"/>
</dbReference>
<dbReference type="InterPro" id="IPR000014">
    <property type="entry name" value="PAS"/>
</dbReference>
<keyword evidence="4" id="KW-0808">Transferase</keyword>
<name>A0ABP8HZC6_9BACT</name>
<dbReference type="SMART" id="SM00091">
    <property type="entry name" value="PAS"/>
    <property type="match status" value="4"/>
</dbReference>
<protein>
    <recommendedName>
        <fullName evidence="2">histidine kinase</fullName>
        <ecNumber evidence="2">2.7.13.3</ecNumber>
    </recommendedName>
</protein>
<proteinExistence type="predicted"/>
<accession>A0ABP8HZC6</accession>
<evidence type="ECO:0000313" key="10">
    <source>
        <dbReference type="Proteomes" id="UP001501153"/>
    </source>
</evidence>
<dbReference type="InterPro" id="IPR004358">
    <property type="entry name" value="Sig_transdc_His_kin-like_C"/>
</dbReference>
<dbReference type="SUPFAM" id="SSF47384">
    <property type="entry name" value="Homodimeric domain of signal transducing histidine kinase"/>
    <property type="match status" value="1"/>
</dbReference>
<evidence type="ECO:0000259" key="7">
    <source>
        <dbReference type="PROSITE" id="PS50112"/>
    </source>
</evidence>
<dbReference type="InterPro" id="IPR013655">
    <property type="entry name" value="PAS_fold_3"/>
</dbReference>
<evidence type="ECO:0000313" key="9">
    <source>
        <dbReference type="EMBL" id="GAA4348105.1"/>
    </source>
</evidence>
<dbReference type="SMART" id="SM00086">
    <property type="entry name" value="PAC"/>
    <property type="match status" value="2"/>
</dbReference>
<dbReference type="NCBIfam" id="TIGR00229">
    <property type="entry name" value="sensory_box"/>
    <property type="match status" value="2"/>
</dbReference>
<evidence type="ECO:0000256" key="2">
    <source>
        <dbReference type="ARBA" id="ARBA00012438"/>
    </source>
</evidence>
<dbReference type="InterPro" id="IPR001610">
    <property type="entry name" value="PAC"/>
</dbReference>
<evidence type="ECO:0000256" key="5">
    <source>
        <dbReference type="ARBA" id="ARBA00022777"/>
    </source>
</evidence>
<dbReference type="InterPro" id="IPR000700">
    <property type="entry name" value="PAS-assoc_C"/>
</dbReference>
<evidence type="ECO:0000259" key="6">
    <source>
        <dbReference type="PROSITE" id="PS50109"/>
    </source>
</evidence>
<feature type="domain" description="Histidine kinase" evidence="6">
    <location>
        <begin position="547"/>
        <end position="761"/>
    </location>
</feature>
<dbReference type="SUPFAM" id="SSF55874">
    <property type="entry name" value="ATPase domain of HSP90 chaperone/DNA topoisomerase II/histidine kinase"/>
    <property type="match status" value="1"/>
</dbReference>
<dbReference type="PROSITE" id="PS50112">
    <property type="entry name" value="PAS"/>
    <property type="match status" value="2"/>
</dbReference>
<sequence>MPLAPADFAFLFSSQPLPALVLGNDGRVLAASEVLLAIAGVEAAEVEGISLSETNPFAALGKAWCEGAEAALAAFPRELPPLPPVPYGPAGDEPQWWQPQLRPGPGPRPGYVLCTAQKTEKTTRRPGREGSPARQLTEQLRVQDLEFQEILRHVPASIATLLGPELRFEFVNAPMQALLGGEAPVGEALTARPGAVPADLLEVMQQVYGSGRGFVAKAYGMPRPGADGEAASPGFFDISLQPLRDEHSQVRGLLVFAVDVTVQEQARQRANELAIETRRLDARLRVLTETAPQITFTIDAAGRFEYVSPQWYYFTGQPPTADLGTMWPLLIHPDDRLRVQYQSEAARAAGIGWSYEYRLRRHDGQYRWLLSRALPELHAPDQPVFWHGAVTEVHDQRELADALRRGEAELRFLADSIPQLIWTATAEGFIDYYNQHTAEYTGLSAEELGPTGWVALLDSSEQAAAARRWVQCVATGEPYEGLYRMRRHDGQYRWHIIRARQLTDTRGPRWFGACTDVEDQHRLREVLQTQYDELARTNRDLDTFVYAASHDLTQPLNNLRGLFDELRRSATFNDADQEVMLGMVDDALGQLDVTLRDLADTVQQQRQLSAPAEAIDLGSVADEVLLGLRAQVEEAGATVDLDFTAAPSLLYGRANLRSVLHNLLSNALKFAHPERPPHLVVASSLSETGQPQLRVQDNGLGMDLRSDAEALFQLFERQHPHIGGAGVGLYLVQRIVKSHGGHLEVSSAVGEGTTFTVHWFE</sequence>
<dbReference type="PROSITE" id="PS50113">
    <property type="entry name" value="PAC"/>
    <property type="match status" value="2"/>
</dbReference>
<comment type="caution">
    <text evidence="9">The sequence shown here is derived from an EMBL/GenBank/DDBJ whole genome shotgun (WGS) entry which is preliminary data.</text>
</comment>
<dbReference type="RefSeq" id="WP_345233281.1">
    <property type="nucleotide sequence ID" value="NZ_BAABGZ010000008.1"/>
</dbReference>
<dbReference type="Pfam" id="PF08447">
    <property type="entry name" value="PAS_3"/>
    <property type="match status" value="2"/>
</dbReference>
<keyword evidence="10" id="KW-1185">Reference proteome</keyword>
<dbReference type="Gene3D" id="3.30.565.10">
    <property type="entry name" value="Histidine kinase-like ATPase, C-terminal domain"/>
    <property type="match status" value="1"/>
</dbReference>
<dbReference type="PANTHER" id="PTHR43304">
    <property type="entry name" value="PHYTOCHROME-LIKE PROTEIN CPH1"/>
    <property type="match status" value="1"/>
</dbReference>
<dbReference type="InterPro" id="IPR005467">
    <property type="entry name" value="His_kinase_dom"/>
</dbReference>
<dbReference type="Proteomes" id="UP001501153">
    <property type="component" value="Unassembled WGS sequence"/>
</dbReference>
<evidence type="ECO:0000256" key="3">
    <source>
        <dbReference type="ARBA" id="ARBA00022553"/>
    </source>
</evidence>
<dbReference type="Gene3D" id="3.30.450.20">
    <property type="entry name" value="PAS domain"/>
    <property type="match status" value="3"/>
</dbReference>
<dbReference type="EC" id="2.7.13.3" evidence="2"/>
<feature type="domain" description="PAC" evidence="8">
    <location>
        <begin position="353"/>
        <end position="405"/>
    </location>
</feature>
<feature type="domain" description="PAC" evidence="8">
    <location>
        <begin position="215"/>
        <end position="272"/>
    </location>
</feature>
<dbReference type="InterPro" id="IPR003594">
    <property type="entry name" value="HATPase_dom"/>
</dbReference>
<comment type="catalytic activity">
    <reaction evidence="1">
        <text>ATP + protein L-histidine = ADP + protein N-phospho-L-histidine.</text>
        <dbReference type="EC" id="2.7.13.3"/>
    </reaction>
</comment>
<dbReference type="PANTHER" id="PTHR43304:SF1">
    <property type="entry name" value="PAC DOMAIN-CONTAINING PROTEIN"/>
    <property type="match status" value="1"/>
</dbReference>
<dbReference type="InterPro" id="IPR035965">
    <property type="entry name" value="PAS-like_dom_sf"/>
</dbReference>
<keyword evidence="5" id="KW-0418">Kinase</keyword>
<organism evidence="9 10">
    <name type="scientific">Hymenobacter saemangeumensis</name>
    <dbReference type="NCBI Taxonomy" id="1084522"/>
    <lineage>
        <taxon>Bacteria</taxon>
        <taxon>Pseudomonadati</taxon>
        <taxon>Bacteroidota</taxon>
        <taxon>Cytophagia</taxon>
        <taxon>Cytophagales</taxon>
        <taxon>Hymenobacteraceae</taxon>
        <taxon>Hymenobacter</taxon>
    </lineage>
</organism>
<dbReference type="CDD" id="cd00082">
    <property type="entry name" value="HisKA"/>
    <property type="match status" value="1"/>
</dbReference>
<gene>
    <name evidence="9" type="ORF">GCM10023185_03710</name>
</gene>
<dbReference type="PRINTS" id="PR00344">
    <property type="entry name" value="BCTRLSENSOR"/>
</dbReference>
<dbReference type="InterPro" id="IPR036890">
    <property type="entry name" value="HATPase_C_sf"/>
</dbReference>
<evidence type="ECO:0000256" key="1">
    <source>
        <dbReference type="ARBA" id="ARBA00000085"/>
    </source>
</evidence>
<dbReference type="Gene3D" id="1.10.287.130">
    <property type="match status" value="1"/>
</dbReference>
<dbReference type="InterPro" id="IPR052162">
    <property type="entry name" value="Sensor_kinase/Photoreceptor"/>
</dbReference>
<reference evidence="10" key="1">
    <citation type="journal article" date="2019" name="Int. J. Syst. Evol. Microbiol.">
        <title>The Global Catalogue of Microorganisms (GCM) 10K type strain sequencing project: providing services to taxonomists for standard genome sequencing and annotation.</title>
        <authorList>
            <consortium name="The Broad Institute Genomics Platform"/>
            <consortium name="The Broad Institute Genome Sequencing Center for Infectious Disease"/>
            <person name="Wu L."/>
            <person name="Ma J."/>
        </authorList>
    </citation>
    <scope>NUCLEOTIDE SEQUENCE [LARGE SCALE GENOMIC DNA]</scope>
    <source>
        <strain evidence="10">JCM 17923</strain>
    </source>
</reference>
<feature type="domain" description="PAS" evidence="7">
    <location>
        <begin position="406"/>
        <end position="448"/>
    </location>
</feature>
<dbReference type="PROSITE" id="PS50109">
    <property type="entry name" value="HIS_KIN"/>
    <property type="match status" value="1"/>
</dbReference>
<dbReference type="Pfam" id="PF02518">
    <property type="entry name" value="HATPase_c"/>
    <property type="match status" value="1"/>
</dbReference>
<keyword evidence="3" id="KW-0597">Phosphoprotein</keyword>
<dbReference type="SMART" id="SM00387">
    <property type="entry name" value="HATPase_c"/>
    <property type="match status" value="1"/>
</dbReference>
<evidence type="ECO:0000259" key="8">
    <source>
        <dbReference type="PROSITE" id="PS50113"/>
    </source>
</evidence>
<feature type="domain" description="PAS" evidence="7">
    <location>
        <begin position="280"/>
        <end position="350"/>
    </location>
</feature>
<dbReference type="InterPro" id="IPR036097">
    <property type="entry name" value="HisK_dim/P_sf"/>
</dbReference>
<dbReference type="InterPro" id="IPR003661">
    <property type="entry name" value="HisK_dim/P_dom"/>
</dbReference>
<dbReference type="CDD" id="cd00130">
    <property type="entry name" value="PAS"/>
    <property type="match status" value="2"/>
</dbReference>
<evidence type="ECO:0000256" key="4">
    <source>
        <dbReference type="ARBA" id="ARBA00022679"/>
    </source>
</evidence>
<dbReference type="EMBL" id="BAABGZ010000008">
    <property type="protein sequence ID" value="GAA4348105.1"/>
    <property type="molecule type" value="Genomic_DNA"/>
</dbReference>